<keyword evidence="5" id="KW-1185">Reference proteome</keyword>
<evidence type="ECO:0000256" key="2">
    <source>
        <dbReference type="ARBA" id="ARBA00022553"/>
    </source>
</evidence>
<dbReference type="Pfam" id="PF00501">
    <property type="entry name" value="AMP-binding"/>
    <property type="match status" value="1"/>
</dbReference>
<proteinExistence type="predicted"/>
<dbReference type="InterPro" id="IPR009081">
    <property type="entry name" value="PP-bd_ACP"/>
</dbReference>
<dbReference type="Pfam" id="PF03621">
    <property type="entry name" value="MbtH"/>
    <property type="match status" value="1"/>
</dbReference>
<comment type="caution">
    <text evidence="4">The sequence shown here is derived from an EMBL/GenBank/DDBJ whole genome shotgun (WGS) entry which is preliminary data.</text>
</comment>
<dbReference type="InterPro" id="IPR036736">
    <property type="entry name" value="ACP-like_sf"/>
</dbReference>
<dbReference type="Pfam" id="PF00550">
    <property type="entry name" value="PP-binding"/>
    <property type="match status" value="1"/>
</dbReference>
<dbReference type="Pfam" id="PF13193">
    <property type="entry name" value="AMP-binding_C"/>
    <property type="match status" value="1"/>
</dbReference>
<dbReference type="InterPro" id="IPR042099">
    <property type="entry name" value="ANL_N_sf"/>
</dbReference>
<dbReference type="PANTHER" id="PTHR45527:SF1">
    <property type="entry name" value="FATTY ACID SYNTHASE"/>
    <property type="match status" value="1"/>
</dbReference>
<dbReference type="SUPFAM" id="SSF47336">
    <property type="entry name" value="ACP-like"/>
    <property type="match status" value="1"/>
</dbReference>
<dbReference type="RefSeq" id="WP_203841512.1">
    <property type="nucleotide sequence ID" value="NZ_BAAATV010000019.1"/>
</dbReference>
<dbReference type="Proteomes" id="UP000603200">
    <property type="component" value="Unassembled WGS sequence"/>
</dbReference>
<dbReference type="Gene3D" id="3.40.50.12780">
    <property type="entry name" value="N-terminal domain of ligase-like"/>
    <property type="match status" value="1"/>
</dbReference>
<dbReference type="InterPro" id="IPR005153">
    <property type="entry name" value="MbtH-like_dom"/>
</dbReference>
<dbReference type="InterPro" id="IPR020845">
    <property type="entry name" value="AMP-binding_CS"/>
</dbReference>
<sequence>MPDDPRGWAESTAAFTVVRSADGHHSVWPADRPVPGGWDRTGPAAGYTDCLAAVEAGTNGPHCPDPAACRRPNIPHLFADVVRRHGDRPAVSDDERSLTYHDLDRLSDTIAAGLRARGLNPGDRVAVHLPRGADVFVTLLAILKEGAAYVPVDTRYPDARRDLMIAGSGARLVITTAALRDRLADTGVDTATIDDLSGTGEAAPRRPRPCGCQAACVLFTSGSSGTPKAIVLEHSNLAYFARNPALPALTPDDRVAHVSSLSFDAFTFETWSTLTSGARIVVLPTVTDLVAGDPGHELSRHRITAMLAPTMAVNHIAREDPEAFAGLRILHTGGDVILPAACRELLNSSFDGEFHNLYGPTEGTTACTSYRITEDGADRANVPIGSALAGARVYLLDADRRPVADGQPGELCIGGAGVARGYLGQAGLTAARFLPDPFATDGGRIYTTGDLARRTADGLLEFLGRADDQVKIRGYRVEPREVERVLGRFPGVRDVAVVTVGEGDGKHLVALVTGEDLALPQLRTHAGRVLPDYLVPSAFACTEQIPANSHGKRDTAQLLAMAQAELRRHHDTAGPRNEIEEYLAGLWAELLGAETVGVREDFFALGGNSLLAFRLRRRAAADLNITITMEEVLTVSVLADLADLIRARKDSRV</sequence>
<feature type="domain" description="Carrier" evidence="3">
    <location>
        <begin position="574"/>
        <end position="649"/>
    </location>
</feature>
<accession>A0ABQ4A0W0</accession>
<gene>
    <name evidence="4" type="ORF">Ahu01nite_076020</name>
</gene>
<dbReference type="InterPro" id="IPR025110">
    <property type="entry name" value="AMP-bd_C"/>
</dbReference>
<dbReference type="SMART" id="SM00923">
    <property type="entry name" value="MbtH"/>
    <property type="match status" value="1"/>
</dbReference>
<name>A0ABQ4A0W0_9ACTN</name>
<dbReference type="SUPFAM" id="SSF160582">
    <property type="entry name" value="MbtH-like"/>
    <property type="match status" value="1"/>
</dbReference>
<evidence type="ECO:0000313" key="5">
    <source>
        <dbReference type="Proteomes" id="UP000603200"/>
    </source>
</evidence>
<evidence type="ECO:0000259" key="3">
    <source>
        <dbReference type="PROSITE" id="PS50075"/>
    </source>
</evidence>
<dbReference type="SUPFAM" id="SSF56801">
    <property type="entry name" value="Acetyl-CoA synthetase-like"/>
    <property type="match status" value="1"/>
</dbReference>
<dbReference type="PANTHER" id="PTHR45527">
    <property type="entry name" value="NONRIBOSOMAL PEPTIDE SYNTHETASE"/>
    <property type="match status" value="1"/>
</dbReference>
<dbReference type="InterPro" id="IPR029058">
    <property type="entry name" value="AB_hydrolase_fold"/>
</dbReference>
<dbReference type="InterPro" id="IPR038020">
    <property type="entry name" value="MbtH-like_sf"/>
</dbReference>
<dbReference type="PROSITE" id="PS00455">
    <property type="entry name" value="AMP_BINDING"/>
    <property type="match status" value="1"/>
</dbReference>
<dbReference type="SMART" id="SM00823">
    <property type="entry name" value="PKS_PP"/>
    <property type="match status" value="1"/>
</dbReference>
<dbReference type="InterPro" id="IPR010071">
    <property type="entry name" value="AA_adenyl_dom"/>
</dbReference>
<dbReference type="NCBIfam" id="TIGR01733">
    <property type="entry name" value="AA-adenyl-dom"/>
    <property type="match status" value="1"/>
</dbReference>
<keyword evidence="1" id="KW-0596">Phosphopantetheine</keyword>
<dbReference type="InterPro" id="IPR020806">
    <property type="entry name" value="PKS_PP-bd"/>
</dbReference>
<keyword evidence="2" id="KW-0597">Phosphoprotein</keyword>
<protein>
    <recommendedName>
        <fullName evidence="3">Carrier domain-containing protein</fullName>
    </recommendedName>
</protein>
<dbReference type="InterPro" id="IPR000873">
    <property type="entry name" value="AMP-dep_synth/lig_dom"/>
</dbReference>
<organism evidence="4 5">
    <name type="scientific">Winogradskya humida</name>
    <dbReference type="NCBI Taxonomy" id="113566"/>
    <lineage>
        <taxon>Bacteria</taxon>
        <taxon>Bacillati</taxon>
        <taxon>Actinomycetota</taxon>
        <taxon>Actinomycetes</taxon>
        <taxon>Micromonosporales</taxon>
        <taxon>Micromonosporaceae</taxon>
        <taxon>Winogradskya</taxon>
    </lineage>
</organism>
<dbReference type="Gene3D" id="3.90.820.10">
    <property type="entry name" value="Structural Genomics, Unknown Function 30-nov-00 1gh9 Mol_id"/>
    <property type="match status" value="1"/>
</dbReference>
<dbReference type="Gene3D" id="3.30.300.30">
    <property type="match status" value="1"/>
</dbReference>
<reference evidence="4 5" key="1">
    <citation type="submission" date="2021-01" db="EMBL/GenBank/DDBJ databases">
        <title>Whole genome shotgun sequence of Actinoplanes humidus NBRC 14915.</title>
        <authorList>
            <person name="Komaki H."/>
            <person name="Tamura T."/>
        </authorList>
    </citation>
    <scope>NUCLEOTIDE SEQUENCE [LARGE SCALE GENOMIC DNA]</scope>
    <source>
        <strain evidence="4 5">NBRC 14915</strain>
    </source>
</reference>
<evidence type="ECO:0000256" key="1">
    <source>
        <dbReference type="ARBA" id="ARBA00022450"/>
    </source>
</evidence>
<dbReference type="PROSITE" id="PS50075">
    <property type="entry name" value="CARRIER"/>
    <property type="match status" value="1"/>
</dbReference>
<dbReference type="Gene3D" id="3.40.50.1820">
    <property type="entry name" value="alpha/beta hydrolase"/>
    <property type="match status" value="1"/>
</dbReference>
<evidence type="ECO:0000313" key="4">
    <source>
        <dbReference type="EMBL" id="GIE24500.1"/>
    </source>
</evidence>
<dbReference type="EMBL" id="BOMN01000111">
    <property type="protein sequence ID" value="GIE24500.1"/>
    <property type="molecule type" value="Genomic_DNA"/>
</dbReference>
<dbReference type="InterPro" id="IPR045851">
    <property type="entry name" value="AMP-bd_C_sf"/>
</dbReference>